<dbReference type="RefSeq" id="WP_185027260.1">
    <property type="nucleotide sequence ID" value="NZ_JACHMQ010000001.1"/>
</dbReference>
<sequence>MLSRRLAASSRTKWMMHGEALAHASYHFYGEQAGYEHLPKVRALFMKTANTELHDHFTKEARLAVRVFS</sequence>
<accession>A0A7X0G0L0</accession>
<comment type="caution">
    <text evidence="1">The sequence shown here is derived from an EMBL/GenBank/DDBJ whole genome shotgun (WGS) entry which is preliminary data.</text>
</comment>
<gene>
    <name evidence="1" type="ORF">BKA00_004045</name>
</gene>
<dbReference type="Gene3D" id="1.20.1260.10">
    <property type="match status" value="1"/>
</dbReference>
<reference evidence="1 2" key="1">
    <citation type="submission" date="2020-08" db="EMBL/GenBank/DDBJ databases">
        <title>Sequencing the genomes of 1000 actinobacteria strains.</title>
        <authorList>
            <person name="Klenk H.-P."/>
        </authorList>
    </citation>
    <scope>NUCLEOTIDE SEQUENCE [LARGE SCALE GENOMIC DNA]</scope>
    <source>
        <strain evidence="1 2">DSM 43675</strain>
    </source>
</reference>
<organism evidence="1 2">
    <name type="scientific">Actinomadura coerulea</name>
    <dbReference type="NCBI Taxonomy" id="46159"/>
    <lineage>
        <taxon>Bacteria</taxon>
        <taxon>Bacillati</taxon>
        <taxon>Actinomycetota</taxon>
        <taxon>Actinomycetes</taxon>
        <taxon>Streptosporangiales</taxon>
        <taxon>Thermomonosporaceae</taxon>
        <taxon>Actinomadura</taxon>
    </lineage>
</organism>
<name>A0A7X0G0L0_9ACTN</name>
<dbReference type="AlphaFoldDB" id="A0A7X0G0L0"/>
<dbReference type="EMBL" id="JACHMQ010000001">
    <property type="protein sequence ID" value="MBB6397131.1"/>
    <property type="molecule type" value="Genomic_DNA"/>
</dbReference>
<dbReference type="Proteomes" id="UP000546324">
    <property type="component" value="Unassembled WGS sequence"/>
</dbReference>
<evidence type="ECO:0000313" key="2">
    <source>
        <dbReference type="Proteomes" id="UP000546324"/>
    </source>
</evidence>
<proteinExistence type="predicted"/>
<keyword evidence="2" id="KW-1185">Reference proteome</keyword>
<dbReference type="InterPro" id="IPR012347">
    <property type="entry name" value="Ferritin-like"/>
</dbReference>
<evidence type="ECO:0000313" key="1">
    <source>
        <dbReference type="EMBL" id="MBB6397131.1"/>
    </source>
</evidence>
<protein>
    <submittedName>
        <fullName evidence="1">Rubrerythrin</fullName>
    </submittedName>
</protein>